<evidence type="ECO:0000313" key="1">
    <source>
        <dbReference type="EMBL" id="NKY22190.1"/>
    </source>
</evidence>
<comment type="caution">
    <text evidence="1">The sequence shown here is derived from an EMBL/GenBank/DDBJ whole genome shotgun (WGS) entry which is preliminary data.</text>
</comment>
<sequence length="63" mass="7735">MSEQQIEVGQIWRRKRTGRHIRIVREVRGDDWRWEGHDYRARGASYGCYIRRDYELIEQPADN</sequence>
<organism evidence="1 2">
    <name type="scientific">Cellulomonas denverensis</name>
    <dbReference type="NCBI Taxonomy" id="264297"/>
    <lineage>
        <taxon>Bacteria</taxon>
        <taxon>Bacillati</taxon>
        <taxon>Actinomycetota</taxon>
        <taxon>Actinomycetes</taxon>
        <taxon>Micrococcales</taxon>
        <taxon>Cellulomonadaceae</taxon>
        <taxon>Cellulomonas</taxon>
    </lineage>
</organism>
<reference evidence="1 2" key="1">
    <citation type="submission" date="2020-04" db="EMBL/GenBank/DDBJ databases">
        <title>MicrobeNet Type strains.</title>
        <authorList>
            <person name="Nicholson A.C."/>
        </authorList>
    </citation>
    <scope>NUCLEOTIDE SEQUENCE [LARGE SCALE GENOMIC DNA]</scope>
    <source>
        <strain evidence="1 2">ATCC BAA-788</strain>
    </source>
</reference>
<dbReference type="EMBL" id="JAAXOX010000002">
    <property type="protein sequence ID" value="NKY22190.1"/>
    <property type="molecule type" value="Genomic_DNA"/>
</dbReference>
<proteinExistence type="predicted"/>
<protein>
    <submittedName>
        <fullName evidence="1">Uncharacterized protein</fullName>
    </submittedName>
</protein>
<dbReference type="Proteomes" id="UP000581206">
    <property type="component" value="Unassembled WGS sequence"/>
</dbReference>
<accession>A0A7X6KUS4</accession>
<dbReference type="AlphaFoldDB" id="A0A7X6KUS4"/>
<gene>
    <name evidence="1" type="ORF">HGA03_05865</name>
</gene>
<keyword evidence="2" id="KW-1185">Reference proteome</keyword>
<name>A0A7X6KUS4_9CELL</name>
<dbReference type="RefSeq" id="WP_168629292.1">
    <property type="nucleotide sequence ID" value="NZ_BONL01000033.1"/>
</dbReference>
<evidence type="ECO:0000313" key="2">
    <source>
        <dbReference type="Proteomes" id="UP000581206"/>
    </source>
</evidence>